<evidence type="ECO:0000256" key="3">
    <source>
        <dbReference type="SAM" id="MobiDB-lite"/>
    </source>
</evidence>
<evidence type="ECO:0000256" key="1">
    <source>
        <dbReference type="ARBA" id="ARBA00022884"/>
    </source>
</evidence>
<feature type="compositionally biased region" description="Basic and acidic residues" evidence="3">
    <location>
        <begin position="468"/>
        <end position="483"/>
    </location>
</feature>
<dbReference type="InterPro" id="IPR045180">
    <property type="entry name" value="La_dom_prot"/>
</dbReference>
<gene>
    <name evidence="6" type="ORF">IWQ62_000905</name>
</gene>
<feature type="domain" description="RRM" evidence="4">
    <location>
        <begin position="119"/>
        <end position="193"/>
    </location>
</feature>
<dbReference type="EMBL" id="JANBPY010000108">
    <property type="protein sequence ID" value="KAJ1968995.1"/>
    <property type="molecule type" value="Genomic_DNA"/>
</dbReference>
<dbReference type="PROSITE" id="PS50961">
    <property type="entry name" value="HTH_LA"/>
    <property type="match status" value="1"/>
</dbReference>
<dbReference type="SUPFAM" id="SSF46785">
    <property type="entry name" value="Winged helix' DNA-binding domain"/>
    <property type="match status" value="1"/>
</dbReference>
<feature type="compositionally biased region" description="Low complexity" evidence="3">
    <location>
        <begin position="445"/>
        <end position="459"/>
    </location>
</feature>
<dbReference type="GO" id="GO:0003730">
    <property type="term" value="F:mRNA 3'-UTR binding"/>
    <property type="evidence" value="ECO:0007669"/>
    <property type="project" value="TreeGrafter"/>
</dbReference>
<dbReference type="Pfam" id="PF05383">
    <property type="entry name" value="La"/>
    <property type="match status" value="1"/>
</dbReference>
<feature type="compositionally biased region" description="Polar residues" evidence="3">
    <location>
        <begin position="774"/>
        <end position="793"/>
    </location>
</feature>
<feature type="compositionally biased region" description="Low complexity" evidence="3">
    <location>
        <begin position="715"/>
        <end position="727"/>
    </location>
</feature>
<dbReference type="Proteomes" id="UP001150925">
    <property type="component" value="Unassembled WGS sequence"/>
</dbReference>
<reference evidence="6" key="1">
    <citation type="submission" date="2022-07" db="EMBL/GenBank/DDBJ databases">
        <title>Phylogenomic reconstructions and comparative analyses of Kickxellomycotina fungi.</title>
        <authorList>
            <person name="Reynolds N.K."/>
            <person name="Stajich J.E."/>
            <person name="Barry K."/>
            <person name="Grigoriev I.V."/>
            <person name="Crous P."/>
            <person name="Smith M.E."/>
        </authorList>
    </citation>
    <scope>NUCLEOTIDE SEQUENCE</scope>
    <source>
        <strain evidence="6">RSA 1196</strain>
    </source>
</reference>
<dbReference type="InterPro" id="IPR036390">
    <property type="entry name" value="WH_DNA-bd_sf"/>
</dbReference>
<feature type="compositionally biased region" description="Polar residues" evidence="3">
    <location>
        <begin position="603"/>
        <end position="619"/>
    </location>
</feature>
<feature type="compositionally biased region" description="Low complexity" evidence="3">
    <location>
        <begin position="412"/>
        <end position="423"/>
    </location>
</feature>
<accession>A0A9W8AW61</accession>
<dbReference type="PANTHER" id="PTHR22792">
    <property type="entry name" value="LUPUS LA PROTEIN-RELATED"/>
    <property type="match status" value="1"/>
</dbReference>
<feature type="compositionally biased region" description="Polar residues" evidence="3">
    <location>
        <begin position="484"/>
        <end position="499"/>
    </location>
</feature>
<feature type="region of interest" description="Disordered" evidence="3">
    <location>
        <begin position="536"/>
        <end position="742"/>
    </location>
</feature>
<dbReference type="InterPro" id="IPR006630">
    <property type="entry name" value="La_HTH"/>
</dbReference>
<feature type="compositionally biased region" description="Polar residues" evidence="3">
    <location>
        <begin position="584"/>
        <end position="596"/>
    </location>
</feature>
<dbReference type="GO" id="GO:0010494">
    <property type="term" value="C:cytoplasmic stress granule"/>
    <property type="evidence" value="ECO:0007669"/>
    <property type="project" value="TreeGrafter"/>
</dbReference>
<feature type="domain" description="HTH La-type RNA-binding" evidence="5">
    <location>
        <begin position="31"/>
        <end position="120"/>
    </location>
</feature>
<evidence type="ECO:0000313" key="7">
    <source>
        <dbReference type="Proteomes" id="UP001150925"/>
    </source>
</evidence>
<evidence type="ECO:0000313" key="6">
    <source>
        <dbReference type="EMBL" id="KAJ1968995.1"/>
    </source>
</evidence>
<dbReference type="Gene3D" id="1.10.10.10">
    <property type="entry name" value="Winged helix-like DNA-binding domain superfamily/Winged helix DNA-binding domain"/>
    <property type="match status" value="1"/>
</dbReference>
<feature type="compositionally biased region" description="Basic and acidic residues" evidence="3">
    <location>
        <begin position="660"/>
        <end position="672"/>
    </location>
</feature>
<evidence type="ECO:0000259" key="5">
    <source>
        <dbReference type="PROSITE" id="PS50961"/>
    </source>
</evidence>
<dbReference type="GO" id="GO:0005829">
    <property type="term" value="C:cytosol"/>
    <property type="evidence" value="ECO:0007669"/>
    <property type="project" value="TreeGrafter"/>
</dbReference>
<evidence type="ECO:0008006" key="8">
    <source>
        <dbReference type="Google" id="ProtNLM"/>
    </source>
</evidence>
<feature type="region of interest" description="Disordered" evidence="3">
    <location>
        <begin position="304"/>
        <end position="423"/>
    </location>
</feature>
<keyword evidence="1 2" id="KW-0694">RNA-binding</keyword>
<name>A0A9W8AW61_9FUNG</name>
<proteinExistence type="predicted"/>
<comment type="caution">
    <text evidence="6">The sequence shown here is derived from an EMBL/GenBank/DDBJ whole genome shotgun (WGS) entry which is preliminary data.</text>
</comment>
<feature type="region of interest" description="Disordered" evidence="3">
    <location>
        <begin position="445"/>
        <end position="509"/>
    </location>
</feature>
<feature type="compositionally biased region" description="Polar residues" evidence="3">
    <location>
        <begin position="632"/>
        <end position="649"/>
    </location>
</feature>
<dbReference type="InterPro" id="IPR036388">
    <property type="entry name" value="WH-like_DNA-bd_sf"/>
</dbReference>
<sequence>MNHTNSQRPLGGPHSLTAGAPDSAGSSMSADWNRENLKFRIRYQIEYYFSPGNLVRDHYLLSQMDPDHFVPLTTIAGFNKIKSMTQDLGLIVEALRGSHVVFIDEARQLIRPNINVERKTLLLRQVPEHFTSQNVTTLFERGEGDYAVVDVQPNGRGVWLVTFSNEFEARTMMERVQGRQPENHTIDITLKPKSLLEGLSQVQLLDASVSQYPMYYHPVGMGNHAFPTPSLPSFYAPPPHGTPGAPVYPAPYPPSGNNGNPMVPPPTGYPTGLPPGSYYGPAYFQGPTYFPSLNTAAYGLPQAHMNRNRGNHRGKGNRRSRYEQRGGGSKPGNPQQGSPRGLYPKGGSTGRKPSGNGATISGHHRNRKASPHGSPSRDPTQVVANRPQPKASPSGPSHCGMGTLSTPTVGGSPRSSSQLSSEAGSSILDVDGCDVTQSLKALSLAKATDTTASTASTDSNSGTNNRKSSKDTYIETSKQRRASESTSNHKSLGNVQANGRGNGSHRALRSISSGSSHVLNQGQADMSNAPGTTAAKYSAADQNFGSHDSKRRSSEEGSTRRTHQRKKGPPGGKNPTAASPFVGKTTNAPSLGQNNFPPLPGLSGQSPNTLSEVTDGAQTSEEDSPSGVLLSLAQSTPAAGPTTSPQQDMLPSLASKSHAKRETLADIVKKDAGPLSPPATPPEEHQPRTPPHMRSRRPTKIDGAPQGDVWLKTGSSSPSPVSQPSSPAKVNMATQASNTHHRSSLGIRAGGMLGVANPQDITVSHNHSYDVTDRSLSSHTPLGQTTPISPSARSTSEAAAHTLNGHQRSTFSYAQILRNSAIKSTS</sequence>
<dbReference type="InterPro" id="IPR012677">
    <property type="entry name" value="Nucleotide-bd_a/b_plait_sf"/>
</dbReference>
<evidence type="ECO:0000256" key="2">
    <source>
        <dbReference type="PROSITE-ProRule" id="PRU00332"/>
    </source>
</evidence>
<protein>
    <recommendedName>
        <fullName evidence="8">HTH La-type RNA-binding domain-containing protein</fullName>
    </recommendedName>
</protein>
<evidence type="ECO:0000259" key="4">
    <source>
        <dbReference type="PROSITE" id="PS50102"/>
    </source>
</evidence>
<dbReference type="AlphaFoldDB" id="A0A9W8AW61"/>
<dbReference type="Gene3D" id="3.30.70.330">
    <property type="match status" value="1"/>
</dbReference>
<feature type="compositionally biased region" description="Basic and acidic residues" evidence="3">
    <location>
        <begin position="547"/>
        <end position="559"/>
    </location>
</feature>
<feature type="region of interest" description="Disordered" evidence="3">
    <location>
        <begin position="770"/>
        <end position="793"/>
    </location>
</feature>
<feature type="compositionally biased region" description="Basic residues" evidence="3">
    <location>
        <begin position="306"/>
        <end position="319"/>
    </location>
</feature>
<dbReference type="PANTHER" id="PTHR22792:SF131">
    <property type="entry name" value="LA-RELATED PROTEIN LARP4B"/>
    <property type="match status" value="1"/>
</dbReference>
<keyword evidence="7" id="KW-1185">Reference proteome</keyword>
<dbReference type="OrthoDB" id="340227at2759"/>
<dbReference type="GO" id="GO:0045727">
    <property type="term" value="P:positive regulation of translation"/>
    <property type="evidence" value="ECO:0007669"/>
    <property type="project" value="TreeGrafter"/>
</dbReference>
<dbReference type="CDD" id="cd07323">
    <property type="entry name" value="LAM"/>
    <property type="match status" value="1"/>
</dbReference>
<feature type="region of interest" description="Disordered" evidence="3">
    <location>
        <begin position="1"/>
        <end position="29"/>
    </location>
</feature>
<dbReference type="InterPro" id="IPR000504">
    <property type="entry name" value="RRM_dom"/>
</dbReference>
<dbReference type="PROSITE" id="PS50102">
    <property type="entry name" value="RRM"/>
    <property type="match status" value="1"/>
</dbReference>
<organism evidence="6 7">
    <name type="scientific">Dispira parvispora</name>
    <dbReference type="NCBI Taxonomy" id="1520584"/>
    <lineage>
        <taxon>Eukaryota</taxon>
        <taxon>Fungi</taxon>
        <taxon>Fungi incertae sedis</taxon>
        <taxon>Zoopagomycota</taxon>
        <taxon>Kickxellomycotina</taxon>
        <taxon>Dimargaritomycetes</taxon>
        <taxon>Dimargaritales</taxon>
        <taxon>Dimargaritaceae</taxon>
        <taxon>Dispira</taxon>
    </lineage>
</organism>
<dbReference type="SMART" id="SM00715">
    <property type="entry name" value="LA"/>
    <property type="match status" value="1"/>
</dbReference>